<evidence type="ECO:0000313" key="3">
    <source>
        <dbReference type="EMBL" id="KIM98669.1"/>
    </source>
</evidence>
<protein>
    <recommendedName>
        <fullName evidence="5">Isoamyl alcohol oxidase</fullName>
    </recommendedName>
</protein>
<dbReference type="Pfam" id="PF22974">
    <property type="entry name" value="DUF7029"/>
    <property type="match status" value="1"/>
</dbReference>
<evidence type="ECO:0000259" key="1">
    <source>
        <dbReference type="Pfam" id="PF22974"/>
    </source>
</evidence>
<dbReference type="InParanoid" id="A0A0C3H5V7"/>
<keyword evidence="4" id="KW-1185">Reference proteome</keyword>
<evidence type="ECO:0000313" key="4">
    <source>
        <dbReference type="Proteomes" id="UP000054321"/>
    </source>
</evidence>
<dbReference type="OrthoDB" id="160645at2759"/>
<dbReference type="InterPro" id="IPR054293">
    <property type="entry name" value="DUF7029"/>
</dbReference>
<dbReference type="InterPro" id="IPR055647">
    <property type="entry name" value="DUF7223"/>
</dbReference>
<dbReference type="Pfam" id="PF23865">
    <property type="entry name" value="DUF7223"/>
    <property type="match status" value="1"/>
</dbReference>
<gene>
    <name evidence="3" type="ORF">OIDMADRAFT_128140</name>
</gene>
<dbReference type="Proteomes" id="UP000054321">
    <property type="component" value="Unassembled WGS sequence"/>
</dbReference>
<reference evidence="4" key="2">
    <citation type="submission" date="2015-01" db="EMBL/GenBank/DDBJ databases">
        <title>Evolutionary Origins and Diversification of the Mycorrhizal Mutualists.</title>
        <authorList>
            <consortium name="DOE Joint Genome Institute"/>
            <consortium name="Mycorrhizal Genomics Consortium"/>
            <person name="Kohler A."/>
            <person name="Kuo A."/>
            <person name="Nagy L.G."/>
            <person name="Floudas D."/>
            <person name="Copeland A."/>
            <person name="Barry K.W."/>
            <person name="Cichocki N."/>
            <person name="Veneault-Fourrey C."/>
            <person name="LaButti K."/>
            <person name="Lindquist E.A."/>
            <person name="Lipzen A."/>
            <person name="Lundell T."/>
            <person name="Morin E."/>
            <person name="Murat C."/>
            <person name="Riley R."/>
            <person name="Ohm R."/>
            <person name="Sun H."/>
            <person name="Tunlid A."/>
            <person name="Henrissat B."/>
            <person name="Grigoriev I.V."/>
            <person name="Hibbett D.S."/>
            <person name="Martin F."/>
        </authorList>
    </citation>
    <scope>NUCLEOTIDE SEQUENCE [LARGE SCALE GENOMIC DNA]</scope>
    <source>
        <strain evidence="4">Zn</strain>
    </source>
</reference>
<evidence type="ECO:0008006" key="5">
    <source>
        <dbReference type="Google" id="ProtNLM"/>
    </source>
</evidence>
<evidence type="ECO:0000259" key="2">
    <source>
        <dbReference type="Pfam" id="PF23865"/>
    </source>
</evidence>
<feature type="domain" description="DUF7223" evidence="2">
    <location>
        <begin position="170"/>
        <end position="374"/>
    </location>
</feature>
<dbReference type="STRING" id="913774.A0A0C3H5V7"/>
<organism evidence="3 4">
    <name type="scientific">Oidiodendron maius (strain Zn)</name>
    <dbReference type="NCBI Taxonomy" id="913774"/>
    <lineage>
        <taxon>Eukaryota</taxon>
        <taxon>Fungi</taxon>
        <taxon>Dikarya</taxon>
        <taxon>Ascomycota</taxon>
        <taxon>Pezizomycotina</taxon>
        <taxon>Leotiomycetes</taxon>
        <taxon>Leotiomycetes incertae sedis</taxon>
        <taxon>Myxotrichaceae</taxon>
        <taxon>Oidiodendron</taxon>
    </lineage>
</organism>
<dbReference type="EMBL" id="KN832880">
    <property type="protein sequence ID" value="KIM98669.1"/>
    <property type="molecule type" value="Genomic_DNA"/>
</dbReference>
<feature type="domain" description="DUF7029" evidence="1">
    <location>
        <begin position="9"/>
        <end position="92"/>
    </location>
</feature>
<dbReference type="AlphaFoldDB" id="A0A0C3H5V7"/>
<accession>A0A0C3H5V7</accession>
<reference evidence="3 4" key="1">
    <citation type="submission" date="2014-04" db="EMBL/GenBank/DDBJ databases">
        <authorList>
            <consortium name="DOE Joint Genome Institute"/>
            <person name="Kuo A."/>
            <person name="Martino E."/>
            <person name="Perotto S."/>
            <person name="Kohler A."/>
            <person name="Nagy L.G."/>
            <person name="Floudas D."/>
            <person name="Copeland A."/>
            <person name="Barry K.W."/>
            <person name="Cichocki N."/>
            <person name="Veneault-Fourrey C."/>
            <person name="LaButti K."/>
            <person name="Lindquist E.A."/>
            <person name="Lipzen A."/>
            <person name="Lundell T."/>
            <person name="Morin E."/>
            <person name="Murat C."/>
            <person name="Sun H."/>
            <person name="Tunlid A."/>
            <person name="Henrissat B."/>
            <person name="Grigoriev I.V."/>
            <person name="Hibbett D.S."/>
            <person name="Martin F."/>
            <person name="Nordberg H.P."/>
            <person name="Cantor M.N."/>
            <person name="Hua S.X."/>
        </authorList>
    </citation>
    <scope>NUCLEOTIDE SEQUENCE [LARGE SCALE GENOMIC DNA]</scope>
    <source>
        <strain evidence="3 4">Zn</strain>
    </source>
</reference>
<name>A0A0C3H5V7_OIDMZ</name>
<proteinExistence type="predicted"/>
<dbReference type="HOGENOM" id="CLU_023307_0_0_1"/>
<sequence length="377" mass="39886">MLTYFAVASVSSVQCSADSVAVTFNDSSVFEATEAAWSAEGTFVLITNHLGDCDVELERGMFLVNSLTWCNVSLVATAKSQVANISSVAAQTEITLGAIPSSSLAKRDIVIDPSYTLNTAIALPSETTLFSYSPYLTVSADAASFNSNVTFSGYLSYNWLTFKVEHLYFDVDAEFAADLTLSADITSAYNTTFSYSPSDLTYSLVSIPGILTLGPELTFAVDAEVSASEAVTITANAGIALADGNAHLDLLQESNTGTSGWTPTYTVSAEISGNATAEFNPTAALTVEISILFFGGLIDLSTGLTATPGFDNSFILTAAEGVDLSGVEDVTSSGTCAEGLELQSNFTFGIKAFATEWWSEEIYSVNVPLLDKCYSWE</sequence>